<dbReference type="InterPro" id="IPR027383">
    <property type="entry name" value="Znf_put"/>
</dbReference>
<comment type="caution">
    <text evidence="5">The sequence shown here is derived from an EMBL/GenBank/DDBJ whole genome shotgun (WGS) entry which is preliminary data.</text>
</comment>
<evidence type="ECO:0000259" key="4">
    <source>
        <dbReference type="Pfam" id="PF13490"/>
    </source>
</evidence>
<organism evidence="5 6">
    <name type="scientific">Streptomyces populi</name>
    <dbReference type="NCBI Taxonomy" id="2058924"/>
    <lineage>
        <taxon>Bacteria</taxon>
        <taxon>Bacillati</taxon>
        <taxon>Actinomycetota</taxon>
        <taxon>Actinomycetes</taxon>
        <taxon>Kitasatosporales</taxon>
        <taxon>Streptomycetaceae</taxon>
        <taxon>Streptomyces</taxon>
    </lineage>
</organism>
<feature type="transmembrane region" description="Helical" evidence="3">
    <location>
        <begin position="90"/>
        <end position="111"/>
    </location>
</feature>
<keyword evidence="3" id="KW-1133">Transmembrane helix</keyword>
<dbReference type="AlphaFoldDB" id="A0A2I0SX57"/>
<protein>
    <recommendedName>
        <fullName evidence="4">Putative zinc-finger domain-containing protein</fullName>
    </recommendedName>
</protein>
<keyword evidence="1" id="KW-0805">Transcription regulation</keyword>
<dbReference type="Proteomes" id="UP000236178">
    <property type="component" value="Unassembled WGS sequence"/>
</dbReference>
<dbReference type="Pfam" id="PF13490">
    <property type="entry name" value="zf-HC2"/>
    <property type="match status" value="1"/>
</dbReference>
<keyword evidence="6" id="KW-1185">Reference proteome</keyword>
<dbReference type="RefSeq" id="WP_103547663.1">
    <property type="nucleotide sequence ID" value="NZ_JBHJSK010000006.1"/>
</dbReference>
<keyword evidence="3" id="KW-0812">Transmembrane</keyword>
<keyword evidence="3" id="KW-0472">Membrane</keyword>
<proteinExistence type="predicted"/>
<evidence type="ECO:0000313" key="5">
    <source>
        <dbReference type="EMBL" id="PKT74512.1"/>
    </source>
</evidence>
<evidence type="ECO:0000256" key="2">
    <source>
        <dbReference type="ARBA" id="ARBA00023163"/>
    </source>
</evidence>
<name>A0A2I0SX57_9ACTN</name>
<evidence type="ECO:0000313" key="6">
    <source>
        <dbReference type="Proteomes" id="UP000236178"/>
    </source>
</evidence>
<dbReference type="EMBL" id="PJOS01000003">
    <property type="protein sequence ID" value="PKT74512.1"/>
    <property type="molecule type" value="Genomic_DNA"/>
</dbReference>
<sequence>MRSLERHRDVGAYALGVLGEAEAFRFEDHLVECAQCTAFVSEYRPATRQLMLYRRSTPRSVHPFAAPGPRLLDKLLGEVATRNRAGRRRLLFALAASVVLAVGGSAMTLAVGHDSSSGAVVADGPPSSQMARTDAETGVWAQVTTRERLWGSEIEVAVKDAEGPRSCELVAIGKDGSEQSVTSWMEPAHNDAAITMQGGSSMRTDEIRRFEVRTSDGEHLVTLNSP</sequence>
<accession>A0A2I0SX57</accession>
<keyword evidence="2" id="KW-0804">Transcription</keyword>
<dbReference type="Gene3D" id="1.10.10.1320">
    <property type="entry name" value="Anti-sigma factor, zinc-finger domain"/>
    <property type="match status" value="1"/>
</dbReference>
<evidence type="ECO:0000256" key="3">
    <source>
        <dbReference type="SAM" id="Phobius"/>
    </source>
</evidence>
<feature type="domain" description="Putative zinc-finger" evidence="4">
    <location>
        <begin position="9"/>
        <end position="36"/>
    </location>
</feature>
<reference evidence="5 6" key="1">
    <citation type="submission" date="2017-12" db="EMBL/GenBank/DDBJ databases">
        <title>Streptomyces populusis sp. nov., a novel endophytic actinobacterium isolated from stems of Populus adenopoda Maxim.</title>
        <authorList>
            <person name="Wang Z."/>
        </authorList>
    </citation>
    <scope>NUCLEOTIDE SEQUENCE [LARGE SCALE GENOMIC DNA]</scope>
    <source>
        <strain evidence="5 6">A249</strain>
    </source>
</reference>
<dbReference type="OrthoDB" id="5185837at2"/>
<gene>
    <name evidence="5" type="ORF">CW362_02580</name>
</gene>
<dbReference type="InterPro" id="IPR041916">
    <property type="entry name" value="Anti_sigma_zinc_sf"/>
</dbReference>
<evidence type="ECO:0000256" key="1">
    <source>
        <dbReference type="ARBA" id="ARBA00023015"/>
    </source>
</evidence>